<gene>
    <name evidence="2" type="ORF">EPJ81_04535</name>
</gene>
<dbReference type="RefSeq" id="WP_147546333.1">
    <property type="nucleotide sequence ID" value="NZ_SAYD01000018.1"/>
</dbReference>
<dbReference type="InterPro" id="IPR002589">
    <property type="entry name" value="Macro_dom"/>
</dbReference>
<dbReference type="CDD" id="cd02908">
    <property type="entry name" value="Macro_OAADPr_deacetylase"/>
    <property type="match status" value="1"/>
</dbReference>
<dbReference type="InterPro" id="IPR043472">
    <property type="entry name" value="Macro_dom-like"/>
</dbReference>
<dbReference type="Gene3D" id="3.40.220.10">
    <property type="entry name" value="Leucine Aminopeptidase, subunit E, domain 1"/>
    <property type="match status" value="1"/>
</dbReference>
<organism evidence="2 3">
    <name type="scientific">Brachyspira aalborgi</name>
    <dbReference type="NCBI Taxonomy" id="29522"/>
    <lineage>
        <taxon>Bacteria</taxon>
        <taxon>Pseudomonadati</taxon>
        <taxon>Spirochaetota</taxon>
        <taxon>Spirochaetia</taxon>
        <taxon>Brachyspirales</taxon>
        <taxon>Brachyspiraceae</taxon>
        <taxon>Brachyspira</taxon>
    </lineage>
</organism>
<name>A0A5C8ENA1_9SPIR</name>
<accession>A0A5C8ENA1</accession>
<proteinExistence type="predicted"/>
<protein>
    <submittedName>
        <fullName evidence="2">Protein-ADP-ribose hydrolase</fullName>
    </submittedName>
</protein>
<evidence type="ECO:0000313" key="3">
    <source>
        <dbReference type="Proteomes" id="UP000325002"/>
    </source>
</evidence>
<dbReference type="AlphaFoldDB" id="A0A5C8ENA1"/>
<sequence length="261" mass="29920">MEKLLYLINYLAKENKINIDELPSNEIELKNLFRSLMNMRPPNDISEDYLKIEDEFLKEELDKKFNNKLITNIENLKPIKNNLYIWKGDITTLKIDAIVNAANSAMLGCFYPMHKCIDNAIHSAAGTRLRLFCRDIINQCGGYLETGDAKITPAFNLPCKYILHTVGPIIKDKVSKKDEELLSLCYKSCLNLVAENNIESVAFCCISTGEFKFPNNLAVDIALSSVNDFLKENTELNIKIVFNVFKDIDYELYNKKIKELN</sequence>
<dbReference type="Proteomes" id="UP000325002">
    <property type="component" value="Unassembled WGS sequence"/>
</dbReference>
<dbReference type="NCBIfam" id="NF003163">
    <property type="entry name" value="PRK04143.1"/>
    <property type="match status" value="1"/>
</dbReference>
<dbReference type="EMBL" id="SAYD01000018">
    <property type="protein sequence ID" value="TXJ38421.1"/>
    <property type="molecule type" value="Genomic_DNA"/>
</dbReference>
<dbReference type="PANTHER" id="PTHR11106">
    <property type="entry name" value="GANGLIOSIDE INDUCED DIFFERENTIATION ASSOCIATED PROTEIN 2-RELATED"/>
    <property type="match status" value="1"/>
</dbReference>
<dbReference type="SUPFAM" id="SSF52949">
    <property type="entry name" value="Macro domain-like"/>
    <property type="match status" value="1"/>
</dbReference>
<feature type="domain" description="Macro" evidence="1">
    <location>
        <begin position="70"/>
        <end position="261"/>
    </location>
</feature>
<dbReference type="Pfam" id="PF01661">
    <property type="entry name" value="Macro"/>
    <property type="match status" value="1"/>
</dbReference>
<evidence type="ECO:0000259" key="1">
    <source>
        <dbReference type="PROSITE" id="PS51154"/>
    </source>
</evidence>
<dbReference type="PANTHER" id="PTHR11106:SF27">
    <property type="entry name" value="MACRO DOMAIN-CONTAINING PROTEIN"/>
    <property type="match status" value="1"/>
</dbReference>
<dbReference type="PROSITE" id="PS51154">
    <property type="entry name" value="MACRO"/>
    <property type="match status" value="1"/>
</dbReference>
<keyword evidence="2" id="KW-0378">Hydrolase</keyword>
<dbReference type="GO" id="GO:0016787">
    <property type="term" value="F:hydrolase activity"/>
    <property type="evidence" value="ECO:0007669"/>
    <property type="project" value="UniProtKB-KW"/>
</dbReference>
<reference evidence="2 3" key="1">
    <citation type="journal article" date="1992" name="Lakartidningen">
        <title>[Penicillin V and not amoxicillin is the first choice preparation in acute otitis].</title>
        <authorList>
            <person name="Kamme C."/>
            <person name="Lundgren K."/>
            <person name="Prellner K."/>
        </authorList>
    </citation>
    <scope>NUCLEOTIDE SEQUENCE [LARGE SCALE GENOMIC DNA]</scope>
    <source>
        <strain evidence="2 3">PC3997IV</strain>
    </source>
</reference>
<evidence type="ECO:0000313" key="2">
    <source>
        <dbReference type="EMBL" id="TXJ38421.1"/>
    </source>
</evidence>
<comment type="caution">
    <text evidence="2">The sequence shown here is derived from an EMBL/GenBank/DDBJ whole genome shotgun (WGS) entry which is preliminary data.</text>
</comment>
<dbReference type="SMART" id="SM00506">
    <property type="entry name" value="A1pp"/>
    <property type="match status" value="1"/>
</dbReference>